<dbReference type="PANTHER" id="PTHR46148">
    <property type="entry name" value="CHROMO DOMAIN-CONTAINING PROTEIN"/>
    <property type="match status" value="1"/>
</dbReference>
<dbReference type="Proteomes" id="UP000818029">
    <property type="component" value="Chromosome A13"/>
</dbReference>
<reference evidence="3" key="2">
    <citation type="submission" date="2025-08" db="UniProtKB">
        <authorList>
            <consortium name="RefSeq"/>
        </authorList>
    </citation>
    <scope>IDENTIFICATION</scope>
</reference>
<dbReference type="InterPro" id="IPR056924">
    <property type="entry name" value="SH3_Tf2-1"/>
</dbReference>
<dbReference type="GeneID" id="107894507"/>
<feature type="domain" description="Tf2-1-like SH3-like" evidence="1">
    <location>
        <begin position="40"/>
        <end position="67"/>
    </location>
</feature>
<dbReference type="AlphaFoldDB" id="A0A1U8IFX4"/>
<proteinExistence type="predicted"/>
<evidence type="ECO:0000313" key="3">
    <source>
        <dbReference type="RefSeq" id="XP_016675263.1"/>
    </source>
</evidence>
<dbReference type="KEGG" id="ghi:107894507"/>
<keyword evidence="2" id="KW-1185">Reference proteome</keyword>
<accession>A0A1U8IFX4</accession>
<evidence type="ECO:0000313" key="2">
    <source>
        <dbReference type="Proteomes" id="UP000818029"/>
    </source>
</evidence>
<dbReference type="Pfam" id="PF24626">
    <property type="entry name" value="SH3_Tf2-1"/>
    <property type="match status" value="1"/>
</dbReference>
<organism evidence="2 3">
    <name type="scientific">Gossypium hirsutum</name>
    <name type="common">Upland cotton</name>
    <name type="synonym">Gossypium mexicanum</name>
    <dbReference type="NCBI Taxonomy" id="3635"/>
    <lineage>
        <taxon>Eukaryota</taxon>
        <taxon>Viridiplantae</taxon>
        <taxon>Streptophyta</taxon>
        <taxon>Embryophyta</taxon>
        <taxon>Tracheophyta</taxon>
        <taxon>Spermatophyta</taxon>
        <taxon>Magnoliopsida</taxon>
        <taxon>eudicotyledons</taxon>
        <taxon>Gunneridae</taxon>
        <taxon>Pentapetalae</taxon>
        <taxon>rosids</taxon>
        <taxon>malvids</taxon>
        <taxon>Malvales</taxon>
        <taxon>Malvaceae</taxon>
        <taxon>Malvoideae</taxon>
        <taxon>Gossypium</taxon>
    </lineage>
</organism>
<name>A0A1U8IFX4_GOSHI</name>
<dbReference type="RefSeq" id="XP_016675263.1">
    <property type="nucleotide sequence ID" value="XM_016819774.1"/>
</dbReference>
<protein>
    <recommendedName>
        <fullName evidence="1">Tf2-1-like SH3-like domain-containing protein</fullName>
    </recommendedName>
</protein>
<dbReference type="PaxDb" id="3635-A0A1U8IFX4"/>
<gene>
    <name evidence="3" type="primary">LOC107894507</name>
</gene>
<evidence type="ECO:0000259" key="1">
    <source>
        <dbReference type="Pfam" id="PF24626"/>
    </source>
</evidence>
<sequence>MAPYKALYAHLKHREIEYFVGDFMFLKVSPWKKVLWFGRKVAYKLELPSELDHIHDVFHVSMLRHYRSDLMHIVPVEEIEVRPDLTFEEELVQIQDCDVRVLRRKSIPLMKVLWQNHSTKEAT</sequence>
<reference evidence="2" key="1">
    <citation type="journal article" date="2020" name="Nat. Genet.">
        <title>Genomic diversifications of five Gossypium allopolyploid species and their impact on cotton improvement.</title>
        <authorList>
            <person name="Chen Z.J."/>
            <person name="Sreedasyam A."/>
            <person name="Ando A."/>
            <person name="Song Q."/>
            <person name="De Santiago L.M."/>
            <person name="Hulse-Kemp A.M."/>
            <person name="Ding M."/>
            <person name="Ye W."/>
            <person name="Kirkbride R.C."/>
            <person name="Jenkins J."/>
            <person name="Plott C."/>
            <person name="Lovell J."/>
            <person name="Lin Y.M."/>
            <person name="Vaughn R."/>
            <person name="Liu B."/>
            <person name="Simpson S."/>
            <person name="Scheffler B.E."/>
            <person name="Wen L."/>
            <person name="Saski C.A."/>
            <person name="Grover C.E."/>
            <person name="Hu G."/>
            <person name="Conover J.L."/>
            <person name="Carlson J.W."/>
            <person name="Shu S."/>
            <person name="Boston L.B."/>
            <person name="Williams M."/>
            <person name="Peterson D.G."/>
            <person name="McGee K."/>
            <person name="Jones D.C."/>
            <person name="Wendel J.F."/>
            <person name="Stelly D.M."/>
            <person name="Grimwood J."/>
            <person name="Schmutz J."/>
        </authorList>
    </citation>
    <scope>NUCLEOTIDE SEQUENCE [LARGE SCALE GENOMIC DNA]</scope>
    <source>
        <strain evidence="2">cv. TM-1</strain>
    </source>
</reference>
<dbReference type="PANTHER" id="PTHR46148:SF44">
    <property type="entry name" value="GAG-POL POLYPROTEIN"/>
    <property type="match status" value="1"/>
</dbReference>